<dbReference type="Pfam" id="PF00024">
    <property type="entry name" value="PAN_1"/>
    <property type="match status" value="1"/>
</dbReference>
<reference evidence="3 4" key="1">
    <citation type="submission" date="2020-08" db="EMBL/GenBank/DDBJ databases">
        <authorList>
            <person name="Hejnol A."/>
        </authorList>
    </citation>
    <scope>NUCLEOTIDE SEQUENCE [LARGE SCALE GENOMIC DNA]</scope>
</reference>
<evidence type="ECO:0000256" key="1">
    <source>
        <dbReference type="SAM" id="SignalP"/>
    </source>
</evidence>
<feature type="signal peptide" evidence="1">
    <location>
        <begin position="1"/>
        <end position="20"/>
    </location>
</feature>
<accession>A0A7I8WF57</accession>
<dbReference type="AlphaFoldDB" id="A0A7I8WF57"/>
<dbReference type="Gene3D" id="3.50.4.10">
    <property type="entry name" value="Hepatocyte Growth Factor"/>
    <property type="match status" value="1"/>
</dbReference>
<feature type="domain" description="Apple" evidence="2">
    <location>
        <begin position="30"/>
        <end position="105"/>
    </location>
</feature>
<dbReference type="SUPFAM" id="SSF57414">
    <property type="entry name" value="Hairpin loop containing domain-like"/>
    <property type="match status" value="1"/>
</dbReference>
<organism evidence="3 4">
    <name type="scientific">Dimorphilus gyrociliatus</name>
    <dbReference type="NCBI Taxonomy" id="2664684"/>
    <lineage>
        <taxon>Eukaryota</taxon>
        <taxon>Metazoa</taxon>
        <taxon>Spiralia</taxon>
        <taxon>Lophotrochozoa</taxon>
        <taxon>Annelida</taxon>
        <taxon>Polychaeta</taxon>
        <taxon>Polychaeta incertae sedis</taxon>
        <taxon>Dinophilidae</taxon>
        <taxon>Dimorphilus</taxon>
    </lineage>
</organism>
<keyword evidence="4" id="KW-1185">Reference proteome</keyword>
<comment type="caution">
    <text evidence="3">The sequence shown here is derived from an EMBL/GenBank/DDBJ whole genome shotgun (WGS) entry which is preliminary data.</text>
</comment>
<gene>
    <name evidence="3" type="ORF">DGYR_LOCUS14060</name>
</gene>
<evidence type="ECO:0000313" key="3">
    <source>
        <dbReference type="EMBL" id="CAD5126838.1"/>
    </source>
</evidence>
<protein>
    <submittedName>
        <fullName evidence="3">DgyrCDS14869</fullName>
    </submittedName>
</protein>
<dbReference type="PROSITE" id="PS50948">
    <property type="entry name" value="PAN"/>
    <property type="match status" value="1"/>
</dbReference>
<name>A0A7I8WF57_9ANNE</name>
<sequence length="314" mass="34872">MIRLFQTFYLFLALPSLVTLNRIYVEKSLCNEFVGRANTALENLYGAAVNTNSDLAQCMELCRNSDHCTSFHYNKASKDCTTKTYGSYQGGLLTQDNSLFYTKITNPDCENWIDTANKIVNSCDPCVLSDLQGVTVEKCREECFKTTNCQSINQNGADCGLLSSVAAVSALFYQPPANNLLKPQCLTMIHVSTKNICSRNQITSLGDGILECPPEVIKIPLNGQIIYTILQAVNDSFEVAISKLDNDKCWNIAVTNNPNNKSVLCNLKSGEDNLCKFECFGQQFNKIIVNCLSNYCNICEIEITSKDKLVNVCI</sequence>
<proteinExistence type="predicted"/>
<evidence type="ECO:0000259" key="2">
    <source>
        <dbReference type="PROSITE" id="PS50948"/>
    </source>
</evidence>
<dbReference type="Proteomes" id="UP000549394">
    <property type="component" value="Unassembled WGS sequence"/>
</dbReference>
<feature type="chain" id="PRO_5029699690" evidence="1">
    <location>
        <begin position="21"/>
        <end position="314"/>
    </location>
</feature>
<evidence type="ECO:0000313" key="4">
    <source>
        <dbReference type="Proteomes" id="UP000549394"/>
    </source>
</evidence>
<keyword evidence="1" id="KW-0732">Signal</keyword>
<dbReference type="EMBL" id="CAJFCJ010000093">
    <property type="protein sequence ID" value="CAD5126838.1"/>
    <property type="molecule type" value="Genomic_DNA"/>
</dbReference>
<dbReference type="InterPro" id="IPR003609">
    <property type="entry name" value="Pan_app"/>
</dbReference>